<gene>
    <name evidence="2" type="ORF">HYPSUDRAFT_41733</name>
</gene>
<reference evidence="3" key="1">
    <citation type="submission" date="2014-04" db="EMBL/GenBank/DDBJ databases">
        <title>Evolutionary Origins and Diversification of the Mycorrhizal Mutualists.</title>
        <authorList>
            <consortium name="DOE Joint Genome Institute"/>
            <consortium name="Mycorrhizal Genomics Consortium"/>
            <person name="Kohler A."/>
            <person name="Kuo A."/>
            <person name="Nagy L.G."/>
            <person name="Floudas D."/>
            <person name="Copeland A."/>
            <person name="Barry K.W."/>
            <person name="Cichocki N."/>
            <person name="Veneault-Fourrey C."/>
            <person name="LaButti K."/>
            <person name="Lindquist E.A."/>
            <person name="Lipzen A."/>
            <person name="Lundell T."/>
            <person name="Morin E."/>
            <person name="Murat C."/>
            <person name="Riley R."/>
            <person name="Ohm R."/>
            <person name="Sun H."/>
            <person name="Tunlid A."/>
            <person name="Henrissat B."/>
            <person name="Grigoriev I.V."/>
            <person name="Hibbett D.S."/>
            <person name="Martin F."/>
        </authorList>
    </citation>
    <scope>NUCLEOTIDE SEQUENCE [LARGE SCALE GENOMIC DNA]</scope>
    <source>
        <strain evidence="3">FD-334 SS-4</strain>
    </source>
</reference>
<evidence type="ECO:0000313" key="3">
    <source>
        <dbReference type="Proteomes" id="UP000054270"/>
    </source>
</evidence>
<protein>
    <submittedName>
        <fullName evidence="2">Uncharacterized protein</fullName>
    </submittedName>
</protein>
<organism evidence="2 3">
    <name type="scientific">Hypholoma sublateritium (strain FD-334 SS-4)</name>
    <dbReference type="NCBI Taxonomy" id="945553"/>
    <lineage>
        <taxon>Eukaryota</taxon>
        <taxon>Fungi</taxon>
        <taxon>Dikarya</taxon>
        <taxon>Basidiomycota</taxon>
        <taxon>Agaricomycotina</taxon>
        <taxon>Agaricomycetes</taxon>
        <taxon>Agaricomycetidae</taxon>
        <taxon>Agaricales</taxon>
        <taxon>Agaricineae</taxon>
        <taxon>Strophariaceae</taxon>
        <taxon>Hypholoma</taxon>
    </lineage>
</organism>
<sequence>MEEEHGPGGRFKDPNKKIPPGRKKRKASKNPVIKFGQLLKEIDSATERIVVLRKQVGVQVQNIGHGGETELFKRIYEASKSVRDSVLSLPISAFPGMYDVLEKYSIILSDAFHVLDEDQIANDLYEALIYRIEWCMDEYQNKLCQSNSSFGTYDASSPHTMFHARSILVTGGSFFQAVQDKGLQEKCNKITRLLYLQVVLLL</sequence>
<evidence type="ECO:0000256" key="1">
    <source>
        <dbReference type="SAM" id="MobiDB-lite"/>
    </source>
</evidence>
<feature type="compositionally biased region" description="Basic and acidic residues" evidence="1">
    <location>
        <begin position="1"/>
        <end position="16"/>
    </location>
</feature>
<accession>A0A0D2NS39</accession>
<evidence type="ECO:0000313" key="2">
    <source>
        <dbReference type="EMBL" id="KJA21619.1"/>
    </source>
</evidence>
<feature type="region of interest" description="Disordered" evidence="1">
    <location>
        <begin position="1"/>
        <end position="28"/>
    </location>
</feature>
<feature type="compositionally biased region" description="Basic residues" evidence="1">
    <location>
        <begin position="19"/>
        <end position="28"/>
    </location>
</feature>
<dbReference type="Proteomes" id="UP000054270">
    <property type="component" value="Unassembled WGS sequence"/>
</dbReference>
<proteinExistence type="predicted"/>
<name>A0A0D2NS39_HYPSF</name>
<dbReference type="EMBL" id="KN817556">
    <property type="protein sequence ID" value="KJA21619.1"/>
    <property type="molecule type" value="Genomic_DNA"/>
</dbReference>
<keyword evidence="3" id="KW-1185">Reference proteome</keyword>
<dbReference type="AlphaFoldDB" id="A0A0D2NS39"/>